<evidence type="ECO:0000259" key="3">
    <source>
        <dbReference type="PROSITE" id="PS50103"/>
    </source>
</evidence>
<comment type="caution">
    <text evidence="4">The sequence shown here is derived from an EMBL/GenBank/DDBJ whole genome shotgun (WGS) entry which is preliminary data.</text>
</comment>
<feature type="compositionally biased region" description="Acidic residues" evidence="2">
    <location>
        <begin position="3190"/>
        <end position="3200"/>
    </location>
</feature>
<dbReference type="InterPro" id="IPR052055">
    <property type="entry name" value="Hepadnavirus_pol/RT"/>
</dbReference>
<name>A0A812KQS8_9DINO</name>
<keyword evidence="1" id="KW-0863">Zinc-finger</keyword>
<feature type="domain" description="C3H1-type" evidence="3">
    <location>
        <begin position="1907"/>
        <end position="1935"/>
    </location>
</feature>
<dbReference type="InterPro" id="IPR043128">
    <property type="entry name" value="Rev_trsase/Diguanyl_cyclase"/>
</dbReference>
<feature type="non-terminal residue" evidence="4">
    <location>
        <position position="1"/>
    </location>
</feature>
<feature type="compositionally biased region" description="Basic and acidic residues" evidence="2">
    <location>
        <begin position="321"/>
        <end position="335"/>
    </location>
</feature>
<feature type="region of interest" description="Disordered" evidence="2">
    <location>
        <begin position="1955"/>
        <end position="2014"/>
    </location>
</feature>
<feature type="compositionally biased region" description="Polar residues" evidence="2">
    <location>
        <begin position="899"/>
        <end position="910"/>
    </location>
</feature>
<dbReference type="Proteomes" id="UP000604046">
    <property type="component" value="Unassembled WGS sequence"/>
</dbReference>
<reference evidence="4" key="1">
    <citation type="submission" date="2021-02" db="EMBL/GenBank/DDBJ databases">
        <authorList>
            <person name="Dougan E. K."/>
            <person name="Rhodes N."/>
            <person name="Thang M."/>
            <person name="Chan C."/>
        </authorList>
    </citation>
    <scope>NUCLEOTIDE SEQUENCE</scope>
</reference>
<feature type="region of interest" description="Disordered" evidence="2">
    <location>
        <begin position="3183"/>
        <end position="3211"/>
    </location>
</feature>
<dbReference type="Gene3D" id="3.30.70.270">
    <property type="match status" value="1"/>
</dbReference>
<dbReference type="InterPro" id="IPR000571">
    <property type="entry name" value="Znf_CCCH"/>
</dbReference>
<feature type="region of interest" description="Disordered" evidence="2">
    <location>
        <begin position="3539"/>
        <end position="3569"/>
    </location>
</feature>
<dbReference type="GO" id="GO:0008270">
    <property type="term" value="F:zinc ion binding"/>
    <property type="evidence" value="ECO:0007669"/>
    <property type="project" value="UniProtKB-KW"/>
</dbReference>
<keyword evidence="1" id="KW-0862">Zinc</keyword>
<keyword evidence="1" id="KW-0479">Metal-binding</keyword>
<dbReference type="PROSITE" id="PS50103">
    <property type="entry name" value="ZF_C3H1"/>
    <property type="match status" value="1"/>
</dbReference>
<organism evidence="4 5">
    <name type="scientific">Symbiodinium natans</name>
    <dbReference type="NCBI Taxonomy" id="878477"/>
    <lineage>
        <taxon>Eukaryota</taxon>
        <taxon>Sar</taxon>
        <taxon>Alveolata</taxon>
        <taxon>Dinophyceae</taxon>
        <taxon>Suessiales</taxon>
        <taxon>Symbiodiniaceae</taxon>
        <taxon>Symbiodinium</taxon>
    </lineage>
</organism>
<keyword evidence="5" id="KW-1185">Reference proteome</keyword>
<gene>
    <name evidence="4" type="ORF">SNAT2548_LOCUS9481</name>
</gene>
<accession>A0A812KQS8</accession>
<evidence type="ECO:0000313" key="5">
    <source>
        <dbReference type="Proteomes" id="UP000604046"/>
    </source>
</evidence>
<dbReference type="OrthoDB" id="442742at2759"/>
<feature type="non-terminal residue" evidence="4">
    <location>
        <position position="4315"/>
    </location>
</feature>
<feature type="region of interest" description="Disordered" evidence="2">
    <location>
        <begin position="303"/>
        <end position="339"/>
    </location>
</feature>
<feature type="region of interest" description="Disordered" evidence="2">
    <location>
        <begin position="895"/>
        <end position="928"/>
    </location>
</feature>
<feature type="zinc finger region" description="C3H1-type" evidence="1">
    <location>
        <begin position="1907"/>
        <end position="1935"/>
    </location>
</feature>
<feature type="region of interest" description="Disordered" evidence="2">
    <location>
        <begin position="1865"/>
        <end position="1903"/>
    </location>
</feature>
<dbReference type="PANTHER" id="PTHR33050:SF7">
    <property type="entry name" value="RIBONUCLEASE H"/>
    <property type="match status" value="1"/>
</dbReference>
<evidence type="ECO:0000313" key="4">
    <source>
        <dbReference type="EMBL" id="CAE7231391.1"/>
    </source>
</evidence>
<dbReference type="Gene3D" id="3.10.10.10">
    <property type="entry name" value="HIV Type 1 Reverse Transcriptase, subunit A, domain 1"/>
    <property type="match status" value="1"/>
</dbReference>
<feature type="compositionally biased region" description="Low complexity" evidence="2">
    <location>
        <begin position="3201"/>
        <end position="3211"/>
    </location>
</feature>
<evidence type="ECO:0000256" key="2">
    <source>
        <dbReference type="SAM" id="MobiDB-lite"/>
    </source>
</evidence>
<evidence type="ECO:0000256" key="1">
    <source>
        <dbReference type="PROSITE-ProRule" id="PRU00723"/>
    </source>
</evidence>
<dbReference type="EMBL" id="CAJNDS010000742">
    <property type="protein sequence ID" value="CAE7231391.1"/>
    <property type="molecule type" value="Genomic_DNA"/>
</dbReference>
<protein>
    <recommendedName>
        <fullName evidence="3">C3H1-type domain-containing protein</fullName>
    </recommendedName>
</protein>
<feature type="compositionally biased region" description="Acidic residues" evidence="2">
    <location>
        <begin position="1998"/>
        <end position="2008"/>
    </location>
</feature>
<dbReference type="PANTHER" id="PTHR33050">
    <property type="entry name" value="REVERSE TRANSCRIPTASE DOMAIN-CONTAINING PROTEIN"/>
    <property type="match status" value="1"/>
</dbReference>
<dbReference type="InterPro" id="IPR043502">
    <property type="entry name" value="DNA/RNA_pol_sf"/>
</dbReference>
<feature type="compositionally biased region" description="Gly residues" evidence="2">
    <location>
        <begin position="308"/>
        <end position="318"/>
    </location>
</feature>
<dbReference type="SUPFAM" id="SSF56672">
    <property type="entry name" value="DNA/RNA polymerases"/>
    <property type="match status" value="3"/>
</dbReference>
<sequence length="4315" mass="472596">MAGLESEATFTARAIEIGMSTAFLEALKGAHINTYGKLAFICPSQPQSGDDTALKEAVLALTGDPVPEGQLVVLRRLWYESHTHALVDIKARSERTSDSSPRELPLAERLQRLKRQRADLKGIVLDVRTEPGHALVDRVQAMLDANQVILIPPEKCISRHDEITSARSESKLSFTQDGSIKLTKAMADLSCATSGELKLRQCFLRRALAFDQIGLASFTALEAWNNHLFQALLEPPPAGHRYVTVQQILAADSKLWSIISQESRGNLTVGVGLPAPLDALVTQHMHSHQVQACMTPLPQPTVVYQPGKGKGGGEGGGRGRGRGDGKGSGKGKTDNKAPSMKDLLASLPPGCEAKTEEGRFICPYYNKGLCRFQKKKSCHRGAFCRVKVGLRKACRLFPWTVRACNALIRALLPEARYTSFVILEGNPGAPHRDSLNAFLPNYVIPLTAFRDGQLIVEHESGSVPLSQDISGPKGVLLPVAEGPVSFCARTCLHVARPAKGRRVVLVAFSLALAHSMSDPDRSTLSALGFPLPDDQALLGCVAPQPSVLALPPPARSLLPRAGAEPGEGCNSLPPQGPSLAAAPSSGQTPLLLEVCAGSAVLSKCAASSGWTVLPVDHAGCRFVPELPLLFLDLRNEDCARILDGAVPPGTKCWLHLGLPCGTCSRARERALPTGNGPRPLRDPDNLLGLPGLRTDEVERVASANAIYASGVAILRLAFRRQWLVSLENPLRSWLWPLLASLVKASRDSAFVRWYFALADVDFDMCEHGGPRDKATRLKSSPGVFSSMAVACSKTHQHAPWTPARLEEGWCFPTKDEARYPVLLCERLLACALPALKACPCPEILREQRALLRAQAGSQTRHLPQLVPEYAFRCAASAVPAGRDFKILKPSCLHRGNKPEASSSEDSQPPARSSCKPPGMNDPPTALPETAGVYHTMEEHLDYALKVTPPCDTANALPDSLRWNVFRHLILGPCAIAKERLSQYQSLKAAAARCEVQEAQLRKDMNPDVEAVTRGKALALFRELLEETHFPDAEVMSIMLKGVPLVGPEPDSPLFDKRPRHATLSEAQLLAQAQARRTVTMSSRSCVEPRDVKVLEDETQKELEAGYLQGPYHTEEEVTQALGTPFWSLNPRFALNQGEDQKVRVIDDFKASAVNQAFSSSSYLDLHDVDFTTALLKLLAAQTSRNGPVEILLSDGTVLRGELHPEYRSKPALLGRTVDLSKAYKQVAIEPSSAKHAVLGYPTAPGKWKYLISKSLPFGAGASVFSFNKVARALWHILVVKFGALLSNFYDDYTFLEFQPGASLMSKVLETLLTLLGWVFAKEGKKHVPFAQTVVSLGVRFDLTRFWEGSFEVGNKPGRLKRILEMLQPIADGKPATRVQLASLHGHLNFAGGYVLGFALKPAAQLLSRNLYGPNGGQGPELADAARAAIAAIRSSRPRICRAPSGRNLVLYTDGAFENGIGTWGALVCDPCSGRRMLFSGQVPRPLIQHWLRSAGSQVICQVEAYALMATLYGLRGSVNDRLILAFIDNEACRYGLIKRASPAVSMARLMAIISLVETSIGCSLWIERVPSSSNPADLPSRLRAAEAAQRFAALDKGDVPVTASMMDLILADHYDPDTAVAIASAIQFEADAVSAMREVFKSDFGLDPSGNIELRKEIALLLSVWESSRMQLKCQEQNRQDSKLGASKSLIAAKLEQIEDGAPIAEDLREVTSLEDSHVEAYGAVIDPASQTLRIRPGKSMTTPPAGPEDLRLRHRRLGLAWDFVKSRHSTRTWLPKSCVETFRLLSDHMLGTHVAGVKTADGSTAPWSQVLAYELELRKAAYRFVRDGKCSCLNSAIEKAIDSSDLLSLHFIIPITLGKTQSGLGEEEHAFPPPPAPHPFGRSKGAGKGKQMPAWERQWGKSSRTPEGKLICFKYNKQGGCPAGKKCKFEHVCQRCHHRHPFFECRYKNAAKQTGKDDSHVAVGKRGLDSEEALPTEEWQWERTGESAWQQQRSDDVLEVSSDEDEDGHVKPLLGDTPSLGFAERLGEELLKILVRHMDLKSLAAKLVEGKIAANPFSSSLIAEGRELLFTALEYTGAKLPVREKPEGQPFYLAAIEELLRISGDPDSRVFFSSSVSFAKGVRLGPGATLPRVPAVFEKKEKWRKYDVESCPSDVERENYLSARERANEVHKQFQAEADAGAMIEDGSHRVVHDGTHTHGITVNSVIRVRDQLRSPCAGELRRALQELSGPCVGLTGDVERAHRLVKIAQEDWGLQACKTGVGGQDKLWLNKVGTFGISSAAYHWSRLMSGLGRAAFYMLGKTEIFMLVYVDDLLWLVRVGEEGMEKVCLVIFFFVLLGLPFSWRKFRGGDESGWVGIELNLRESKLGLSVQRAQWLVRWLGRTSVDESVKIADVSAVLGRLSFALSALGHLRPFLGPVYAWIAVLDHRRSYKVPRAISLIFKFLAKALGGEGRMISAGRPHATEKELFRTDAKAEGNEVWIGGWALDSEDTKQCRWFSERLDHISAPWVFLAGESYRQIASLELLATLAAVVSFGVPPGENCGFMCSAATDNRGNSNLVARLLTTKFPLCVLLMELAVQLQDRGADLKLHWLPRLQNEEADSLTNGEYSRFDSRRRVRFDLSSFKGLVMQDLMCAGMDLYEEVRNSRAHKSAVSRAKQPRSRVAYEGLVFAASLLVSAFGKWWFAVIDPADGQASPSCRETTSNGNSLVGLHVSESLEPGHALLDLAAKMEQENQIQFIPPEKCVSRLHEVMNVKTPTKIVELEASRLVVKEESAGLEQPASSALQLQELAKVLESVREEAQEEFVAAGAVGTDGSEICFGYSLNKCTAKVESSPQRPMSDSSQLDVAITPAKPGSRAKDWEDEQWRLLADSWVGLLMPFLASSPFFKDLGELALDSLWKVLRGKAAGTLRRRLSGFKLWMDFIYGREIVTANASVSVLVSFLACIQQRRSASNAPVTSLKFVAGILGWDKLLSCLANPVVAAWTGSYGQKEARKEALPLPLSAVANFARRVLESMGQEEGLDGDGLLTVAFLIMIWAALRFSDAQRVSVNEMDIVEGILRCCCWRTKSSRTPMPWGCLTVGVCGDWTPAVALLRQRLGVRRLLVSVGKLPVEAVGVYTLHSLKKYGREDVLPALRGQLAVVQAIWGGWVPLTPQVRGARRPVPECRLAFKTAKLETIPMGLSAAERSEDDTDAESESDGSTISSCSSSVSEEMEAACCDEEDDQISRGQLLQDMYVVNCLSARFHAAVILDCGVVRRACAPSKDIDDLHWQVWKEVKQRLQSRGFTTAAELYWTLQGGAEETFRAVLESAGVDIGAAPSVLQCLEAGRLRRLLAVCKSLCAEPNAEIGTVAVNSEASNLLGVPLGPQLDGAKLKQLCKAFESSYPAEALESDGQPCKQLVQQIMLQKKNAELKFIPWKQILSVVHVFLALVEISASPFAVQKVLCLRSVAWALVDWCHLSSGKILANKFMMLYHRVGLSEMGLRPPTLAEAESADAELCRQLNDLLGQGHSLDKAIHEAVVVRDSLRMWLQPRPKLPSEKKRFSPYGAESKGKGRGAGGKGRGGKGRDGKAFHLLSLYVILWPVLDVRFGAQCRQMRAVGAAALPGRVLERPFFSDEEVHTMRASVCSALHVDLDWATQRFELTPYKLNLLESLAKRMDDPDVPLCEVLRRGAPTGVRDGGPPPLRSAQWPDGLPGLSQVDEFRVQQANLCYQLVADVVRWCLKNQETAYPSQLAAGIALAFIKGMVSRGWDGARVALNIDRDKLAAAAERAIAGVQSKASRFPAPVSEHKMVVVLRSRRPLTCPCEPGKRLEQPFPLPAGVHAICCLCSCEESATAGSKVEAEQLSFEQAWGIPHSEAEFVEAAVKAGHPSSFREALPDVLQKAVKLNETMDDADLAKMRTHWIRKWAKRAEQLAPEEEEELKKTLHPSCRAILEPKRLLLYKEILTECNYPDPGAFDELLQGTQLTGEVPITGIFTPTFKPAKTTVDQVKREASSIRSGVLSKVRPTGELDAEVMKKTWEECNAGWLEGPIPLSELESSALVSRRFGVVQGSKVRVIDDFSLGGVNGTVQVAETPRPHATDKVAALCLALLAKCGRSTVLGRTFDLKSAYRQLAVSPESSWASYVACWDPAIQAPRIFRMRALPFGASRAAYAFLRVAMSLWFVAADQLAIPWTSFFDDFVTFARGAGSTHLQRTVEAFFKLLGWGFAESGDKAQPFALSFHALGIKVDLSKFCEGSVLFSNTEKRISELRDTFQKILETGLLPQSFALKLRGRMQFADGQLFGRTGKACMRTITSFAYGDAGPVLTPAT</sequence>
<feature type="region of interest" description="Disordered" evidence="2">
    <location>
        <begin position="560"/>
        <end position="583"/>
    </location>
</feature>
<proteinExistence type="predicted"/>